<dbReference type="AlphaFoldDB" id="A0A5A8CK83"/>
<dbReference type="Pfam" id="PF11470">
    <property type="entry name" value="TUG-UBL1"/>
    <property type="match status" value="1"/>
</dbReference>
<proteinExistence type="predicted"/>
<sequence>MSVVIFDPDSRERHRVAMSPGKTLAQALEELCEKTERSPAEYELRRGAKALDSSLPWRLLRLPNNSSLELVRTRKSGAAGASAPRGGTAKLAVSLPSGSRVIVEPSIDATLADVLRGLDALGHFPAGADLAGASCLVVRRSVPPEALATTSLRGMGVSAGEQLRIRVMLPPGAGAETSQPAVVLPERALAVREPFLVRAVDGVLVNPFDARRRRLRLSNALVAAAVVRFPAGKAVLYAAGFQDSVIGEGVQPPAPAEEPEFVVLTPQAANDSGTLLKVRAVLAEFLAATVSRDLLYTSSS</sequence>
<dbReference type="EMBL" id="VLTL01000199">
    <property type="protein sequence ID" value="KAA0153466.1"/>
    <property type="molecule type" value="Genomic_DNA"/>
</dbReference>
<dbReference type="InterPro" id="IPR036339">
    <property type="entry name" value="PUB-like_dom_sf"/>
</dbReference>
<reference evidence="2 3" key="1">
    <citation type="submission" date="2019-07" db="EMBL/GenBank/DDBJ databases">
        <title>Genomes of Cafeteria roenbergensis.</title>
        <authorList>
            <person name="Fischer M.G."/>
            <person name="Hackl T."/>
            <person name="Roman M."/>
        </authorList>
    </citation>
    <scope>NUCLEOTIDE SEQUENCE [LARGE SCALE GENOMIC DNA]</scope>
    <source>
        <strain evidence="2 3">RCC970-E3</strain>
    </source>
</reference>
<dbReference type="GO" id="GO:0006886">
    <property type="term" value="P:intracellular protein transport"/>
    <property type="evidence" value="ECO:0007669"/>
    <property type="project" value="TreeGrafter"/>
</dbReference>
<dbReference type="PANTHER" id="PTHR46467:SF1">
    <property type="entry name" value="TETHER CONTAINING UBX DOMAIN FOR GLUT4"/>
    <property type="match status" value="1"/>
</dbReference>
<evidence type="ECO:0000313" key="2">
    <source>
        <dbReference type="EMBL" id="KAA0153466.1"/>
    </source>
</evidence>
<dbReference type="InterPro" id="IPR029071">
    <property type="entry name" value="Ubiquitin-like_domsf"/>
</dbReference>
<dbReference type="GO" id="GO:0005634">
    <property type="term" value="C:nucleus"/>
    <property type="evidence" value="ECO:0007669"/>
    <property type="project" value="TreeGrafter"/>
</dbReference>
<dbReference type="SUPFAM" id="SSF143503">
    <property type="entry name" value="PUG domain-like"/>
    <property type="match status" value="1"/>
</dbReference>
<comment type="caution">
    <text evidence="2">The sequence shown here is derived from an EMBL/GenBank/DDBJ whole genome shotgun (WGS) entry which is preliminary data.</text>
</comment>
<dbReference type="PANTHER" id="PTHR46467">
    <property type="entry name" value="TETHER CONTAINING UBX DOMAIN FOR GLUT4"/>
    <property type="match status" value="1"/>
</dbReference>
<feature type="domain" description="TUG ubiquitin-like" evidence="1">
    <location>
        <begin position="13"/>
        <end position="70"/>
    </location>
</feature>
<accession>A0A5A8CK83</accession>
<dbReference type="SUPFAM" id="SSF54236">
    <property type="entry name" value="Ubiquitin-like"/>
    <property type="match status" value="1"/>
</dbReference>
<dbReference type="Proteomes" id="UP000324907">
    <property type="component" value="Unassembled WGS sequence"/>
</dbReference>
<dbReference type="GO" id="GO:0005737">
    <property type="term" value="C:cytoplasm"/>
    <property type="evidence" value="ECO:0007669"/>
    <property type="project" value="TreeGrafter"/>
</dbReference>
<name>A0A5A8CK83_CAFRO</name>
<organism evidence="2 3">
    <name type="scientific">Cafeteria roenbergensis</name>
    <name type="common">Marine flagellate</name>
    <dbReference type="NCBI Taxonomy" id="33653"/>
    <lineage>
        <taxon>Eukaryota</taxon>
        <taxon>Sar</taxon>
        <taxon>Stramenopiles</taxon>
        <taxon>Bigyra</taxon>
        <taxon>Opalozoa</taxon>
        <taxon>Bicosoecida</taxon>
        <taxon>Cafeteriaceae</taxon>
        <taxon>Cafeteria</taxon>
    </lineage>
</organism>
<dbReference type="GO" id="GO:0012506">
    <property type="term" value="C:vesicle membrane"/>
    <property type="evidence" value="ECO:0007669"/>
    <property type="project" value="TreeGrafter"/>
</dbReference>
<evidence type="ECO:0000313" key="3">
    <source>
        <dbReference type="Proteomes" id="UP000324907"/>
    </source>
</evidence>
<protein>
    <recommendedName>
        <fullName evidence="1">TUG ubiquitin-like domain-containing protein</fullName>
    </recommendedName>
</protein>
<dbReference type="Gene3D" id="3.10.20.90">
    <property type="entry name" value="Phosphatidylinositol 3-kinase Catalytic Subunit, Chain A, domain 1"/>
    <property type="match status" value="1"/>
</dbReference>
<dbReference type="InterPro" id="IPR021569">
    <property type="entry name" value="TUG-UBL1"/>
</dbReference>
<dbReference type="Gene3D" id="1.20.58.2190">
    <property type="match status" value="1"/>
</dbReference>
<gene>
    <name evidence="2" type="ORF">FNF28_06950</name>
</gene>
<dbReference type="CDD" id="cd09212">
    <property type="entry name" value="PUB"/>
    <property type="match status" value="1"/>
</dbReference>
<evidence type="ECO:0000259" key="1">
    <source>
        <dbReference type="Pfam" id="PF11470"/>
    </source>
</evidence>